<dbReference type="AlphaFoldDB" id="A0A1H6WQ96"/>
<gene>
    <name evidence="2" type="ORF">SAMN04487995_3475</name>
</gene>
<evidence type="ECO:0000313" key="2">
    <source>
        <dbReference type="EMBL" id="SEJ14920.1"/>
    </source>
</evidence>
<feature type="transmembrane region" description="Helical" evidence="1">
    <location>
        <begin position="110"/>
        <end position="134"/>
    </location>
</feature>
<evidence type="ECO:0000313" key="3">
    <source>
        <dbReference type="Proteomes" id="UP000199532"/>
    </source>
</evidence>
<name>A0A1H6WQ96_9BACT</name>
<feature type="transmembrane region" description="Helical" evidence="1">
    <location>
        <begin position="7"/>
        <end position="26"/>
    </location>
</feature>
<dbReference type="EMBL" id="FNXY01000005">
    <property type="protein sequence ID" value="SEJ14920.1"/>
    <property type="molecule type" value="Genomic_DNA"/>
</dbReference>
<accession>A0A1H6WQ96</accession>
<dbReference type="OrthoDB" id="9873158at2"/>
<protein>
    <submittedName>
        <fullName evidence="2">Uncharacterized protein</fullName>
    </submittedName>
</protein>
<keyword evidence="1" id="KW-1133">Transmembrane helix</keyword>
<keyword evidence="1" id="KW-0812">Transmembrane</keyword>
<dbReference type="Proteomes" id="UP000199532">
    <property type="component" value="Unassembled WGS sequence"/>
</dbReference>
<proteinExistence type="predicted"/>
<evidence type="ECO:0000256" key="1">
    <source>
        <dbReference type="SAM" id="Phobius"/>
    </source>
</evidence>
<keyword evidence="3" id="KW-1185">Reference proteome</keyword>
<keyword evidence="1" id="KW-0472">Membrane</keyword>
<organism evidence="2 3">
    <name type="scientific">Dyadobacter koreensis</name>
    <dbReference type="NCBI Taxonomy" id="408657"/>
    <lineage>
        <taxon>Bacteria</taxon>
        <taxon>Pseudomonadati</taxon>
        <taxon>Bacteroidota</taxon>
        <taxon>Cytophagia</taxon>
        <taxon>Cytophagales</taxon>
        <taxon>Spirosomataceae</taxon>
        <taxon>Dyadobacter</taxon>
    </lineage>
</organism>
<sequence>MKNEKREFWGWIPFLIALVTGTYLFYKSYETDKQILADSQLICVKVIDKRVGVGKGKSKIGIRHGLVPIYVYAGRKWFRQAAIDSLTTVRHSSKYHAYMDPYRNFSADRAFLGFLIIMILAVTWRFIWLGLYVWHWK</sequence>
<dbReference type="RefSeq" id="WP_090337240.1">
    <property type="nucleotide sequence ID" value="NZ_FNXY01000005.1"/>
</dbReference>
<reference evidence="2 3" key="1">
    <citation type="submission" date="2016-10" db="EMBL/GenBank/DDBJ databases">
        <authorList>
            <person name="de Groot N.N."/>
        </authorList>
    </citation>
    <scope>NUCLEOTIDE SEQUENCE [LARGE SCALE GENOMIC DNA]</scope>
    <source>
        <strain evidence="2 3">DSM 19938</strain>
    </source>
</reference>